<gene>
    <name evidence="2" type="ORF">MERR_LOCUS34554</name>
</gene>
<sequence length="107" mass="12400">MIGGDGGKDDKVPELQMERHKPLTEHTLNEQLKRNKALLAQLGPSLPDKGCGRNFEGHAFDELWYLAREYSERHLKKDLAMDMVEAEHMRLVAEVKERVDEKMKEEL</sequence>
<keyword evidence="3" id="KW-1185">Reference proteome</keyword>
<dbReference type="Proteomes" id="UP000467841">
    <property type="component" value="Unassembled WGS sequence"/>
</dbReference>
<proteinExistence type="predicted"/>
<evidence type="ECO:0000313" key="3">
    <source>
        <dbReference type="Proteomes" id="UP000467841"/>
    </source>
</evidence>
<dbReference type="AlphaFoldDB" id="A0A6D2K236"/>
<feature type="region of interest" description="Disordered" evidence="1">
    <location>
        <begin position="1"/>
        <end position="21"/>
    </location>
</feature>
<accession>A0A6D2K236</accession>
<organism evidence="2 3">
    <name type="scientific">Microthlaspi erraticum</name>
    <dbReference type="NCBI Taxonomy" id="1685480"/>
    <lineage>
        <taxon>Eukaryota</taxon>
        <taxon>Viridiplantae</taxon>
        <taxon>Streptophyta</taxon>
        <taxon>Embryophyta</taxon>
        <taxon>Tracheophyta</taxon>
        <taxon>Spermatophyta</taxon>
        <taxon>Magnoliopsida</taxon>
        <taxon>eudicotyledons</taxon>
        <taxon>Gunneridae</taxon>
        <taxon>Pentapetalae</taxon>
        <taxon>rosids</taxon>
        <taxon>malvids</taxon>
        <taxon>Brassicales</taxon>
        <taxon>Brassicaceae</taxon>
        <taxon>Coluteocarpeae</taxon>
        <taxon>Microthlaspi</taxon>
    </lineage>
</organism>
<reference evidence="2" key="1">
    <citation type="submission" date="2020-01" db="EMBL/GenBank/DDBJ databases">
        <authorList>
            <person name="Mishra B."/>
        </authorList>
    </citation>
    <scope>NUCLEOTIDE SEQUENCE [LARGE SCALE GENOMIC DNA]</scope>
</reference>
<dbReference type="EMBL" id="CACVBM020001373">
    <property type="protein sequence ID" value="CAA7047319.1"/>
    <property type="molecule type" value="Genomic_DNA"/>
</dbReference>
<comment type="caution">
    <text evidence="2">The sequence shown here is derived from an EMBL/GenBank/DDBJ whole genome shotgun (WGS) entry which is preliminary data.</text>
</comment>
<evidence type="ECO:0000313" key="2">
    <source>
        <dbReference type="EMBL" id="CAA7047319.1"/>
    </source>
</evidence>
<protein>
    <submittedName>
        <fullName evidence="2">Uncharacterized protein</fullName>
    </submittedName>
</protein>
<evidence type="ECO:0000256" key="1">
    <source>
        <dbReference type="SAM" id="MobiDB-lite"/>
    </source>
</evidence>
<name>A0A6D2K236_9BRAS</name>